<reference evidence="1" key="1">
    <citation type="submission" date="2020-05" db="EMBL/GenBank/DDBJ databases">
        <title>Large-scale comparative analyses of tick genomes elucidate their genetic diversity and vector capacities.</title>
        <authorList>
            <person name="Jia N."/>
            <person name="Wang J."/>
            <person name="Shi W."/>
            <person name="Du L."/>
            <person name="Sun Y."/>
            <person name="Zhan W."/>
            <person name="Jiang J."/>
            <person name="Wang Q."/>
            <person name="Zhang B."/>
            <person name="Ji P."/>
            <person name="Sakyi L.B."/>
            <person name="Cui X."/>
            <person name="Yuan T."/>
            <person name="Jiang B."/>
            <person name="Yang W."/>
            <person name="Lam T.T.-Y."/>
            <person name="Chang Q."/>
            <person name="Ding S."/>
            <person name="Wang X."/>
            <person name="Zhu J."/>
            <person name="Ruan X."/>
            <person name="Zhao L."/>
            <person name="Wei J."/>
            <person name="Que T."/>
            <person name="Du C."/>
            <person name="Cheng J."/>
            <person name="Dai P."/>
            <person name="Han X."/>
            <person name="Huang E."/>
            <person name="Gao Y."/>
            <person name="Liu J."/>
            <person name="Shao H."/>
            <person name="Ye R."/>
            <person name="Li L."/>
            <person name="Wei W."/>
            <person name="Wang X."/>
            <person name="Wang C."/>
            <person name="Yang T."/>
            <person name="Huo Q."/>
            <person name="Li W."/>
            <person name="Guo W."/>
            <person name="Chen H."/>
            <person name="Zhou L."/>
            <person name="Ni X."/>
            <person name="Tian J."/>
            <person name="Zhou Y."/>
            <person name="Sheng Y."/>
            <person name="Liu T."/>
            <person name="Pan Y."/>
            <person name="Xia L."/>
            <person name="Li J."/>
            <person name="Zhao F."/>
            <person name="Cao W."/>
        </authorList>
    </citation>
    <scope>NUCLEOTIDE SEQUENCE</scope>
    <source>
        <strain evidence="1">Dsil-2018</strain>
    </source>
</reference>
<dbReference type="EMBL" id="CM023475">
    <property type="protein sequence ID" value="KAH7945882.1"/>
    <property type="molecule type" value="Genomic_DNA"/>
</dbReference>
<proteinExistence type="predicted"/>
<comment type="caution">
    <text evidence="1">The sequence shown here is derived from an EMBL/GenBank/DDBJ whole genome shotgun (WGS) entry which is preliminary data.</text>
</comment>
<gene>
    <name evidence="1" type="ORF">HPB49_016844</name>
</gene>
<dbReference type="Proteomes" id="UP000821865">
    <property type="component" value="Chromosome 6"/>
</dbReference>
<name>A0ACB8CLX6_DERSI</name>
<keyword evidence="2" id="KW-1185">Reference proteome</keyword>
<organism evidence="1 2">
    <name type="scientific">Dermacentor silvarum</name>
    <name type="common">Tick</name>
    <dbReference type="NCBI Taxonomy" id="543639"/>
    <lineage>
        <taxon>Eukaryota</taxon>
        <taxon>Metazoa</taxon>
        <taxon>Ecdysozoa</taxon>
        <taxon>Arthropoda</taxon>
        <taxon>Chelicerata</taxon>
        <taxon>Arachnida</taxon>
        <taxon>Acari</taxon>
        <taxon>Parasitiformes</taxon>
        <taxon>Ixodida</taxon>
        <taxon>Ixodoidea</taxon>
        <taxon>Ixodidae</taxon>
        <taxon>Rhipicephalinae</taxon>
        <taxon>Dermacentor</taxon>
    </lineage>
</organism>
<accession>A0ACB8CLX6</accession>
<protein>
    <submittedName>
        <fullName evidence="1">Uncharacterized protein</fullName>
    </submittedName>
</protein>
<evidence type="ECO:0000313" key="2">
    <source>
        <dbReference type="Proteomes" id="UP000821865"/>
    </source>
</evidence>
<sequence>MEKLPKHDGGRAPTSSASSNSADLIPPTRQTASEPSNVGRATTDPTAHTTIAVAGRSRRRRNKLSSTSSSISQAHIAVPPEHSKCSSSSSRTSSSRSEAAQPVALSHGGPLSTTASASSRPEYEPMSSKNVHQATSRSGRPYTDGLAREDREARRRQASSVEGSRPLPATLERASHESRPAETNAECSAEKSNQPGTNHSEPRYREPPVGMELSTNAGAPPPSMAQLQHSTTNRDWILETGSFVHRPDTVVPGPSVAPKKNRRSLSAASIKRKLQTAFRPRTSATGLTPIIQDLLELKRPSLEKQSPWRSRHAFLVERALQHRRLLVSVVLLCTASGSLLLGLLMARIFGRDDPSAVMCGNYDCVDHVAALSLTHNDDIAGPCKNFAQFVCSGIKNKYSSLAESVVSQRVLDYTAKIIMQRVNNSIFSRPSKMIRRCLDENSRDDATLKAVVEFLRDKSFAWPTPNETKAFPDADTANYSHPLNILLDLAVTWSVPIWFRCDLLLLHEGSDRAVRLAPSPMGRVAKQYHELVLGYSSYASYVEFVASILFSLRELYTCVRFFCPAQ</sequence>
<evidence type="ECO:0000313" key="1">
    <source>
        <dbReference type="EMBL" id="KAH7945882.1"/>
    </source>
</evidence>